<dbReference type="OrthoDB" id="9182386at2"/>
<proteinExistence type="predicted"/>
<protein>
    <submittedName>
        <fullName evidence="2">GNAT family N-acetyltransferase</fullName>
    </submittedName>
</protein>
<sequence length="237" mass="28496">MDSALKVKFDIEKSELDEIENWLKKELLTSKNGFYHNWTLIIKSYSEKRMAILKKEKNVIGYLIWSIGDIYVEIDIFEIKPVFRKKGIGKYFINEISRYFKKNNFLALKLFCEPKESEAFWKKTGFIKFPERGYSESELTFFKPLIIVNKSQTNVDENNKLELWNLEPYKVKDSKPKWVWNIDQSNFIPILHPCNSNWNIRWTKNGKIVKEDKVKYFTNKDNQIEFSQFIYIEKLIE</sequence>
<dbReference type="InterPro" id="IPR016181">
    <property type="entry name" value="Acyl_CoA_acyltransferase"/>
</dbReference>
<name>A0A553CTA9_9FLAO</name>
<dbReference type="EMBL" id="VJZR01000001">
    <property type="protein sequence ID" value="TRX23701.1"/>
    <property type="molecule type" value="Genomic_DNA"/>
</dbReference>
<evidence type="ECO:0000259" key="1">
    <source>
        <dbReference type="PROSITE" id="PS51186"/>
    </source>
</evidence>
<gene>
    <name evidence="2" type="ORF">FNW17_00540</name>
</gene>
<dbReference type="GO" id="GO:0016747">
    <property type="term" value="F:acyltransferase activity, transferring groups other than amino-acyl groups"/>
    <property type="evidence" value="ECO:0007669"/>
    <property type="project" value="InterPro"/>
</dbReference>
<dbReference type="Pfam" id="PF00583">
    <property type="entry name" value="Acetyltransf_1"/>
    <property type="match status" value="1"/>
</dbReference>
<reference evidence="2 3" key="1">
    <citation type="submission" date="2019-07" db="EMBL/GenBank/DDBJ databases">
        <title>Novel species of Flavobacterium.</title>
        <authorList>
            <person name="Liu Q."/>
            <person name="Xin Y.-H."/>
        </authorList>
    </citation>
    <scope>NUCLEOTIDE SEQUENCE [LARGE SCALE GENOMIC DNA]</scope>
    <source>
        <strain evidence="2 3">LB3P56</strain>
    </source>
</reference>
<accession>A0A553CTA9</accession>
<dbReference type="SUPFAM" id="SSF55729">
    <property type="entry name" value="Acyl-CoA N-acyltransferases (Nat)"/>
    <property type="match status" value="1"/>
</dbReference>
<dbReference type="AlphaFoldDB" id="A0A553CTA9"/>
<dbReference type="PROSITE" id="PS51186">
    <property type="entry name" value="GNAT"/>
    <property type="match status" value="1"/>
</dbReference>
<dbReference type="RefSeq" id="WP_144070624.1">
    <property type="nucleotide sequence ID" value="NZ_VJZR01000001.1"/>
</dbReference>
<dbReference type="Gene3D" id="3.40.630.30">
    <property type="match status" value="1"/>
</dbReference>
<evidence type="ECO:0000313" key="2">
    <source>
        <dbReference type="EMBL" id="TRX23701.1"/>
    </source>
</evidence>
<comment type="caution">
    <text evidence="2">The sequence shown here is derived from an EMBL/GenBank/DDBJ whole genome shotgun (WGS) entry which is preliminary data.</text>
</comment>
<feature type="domain" description="N-acetyltransferase" evidence="1">
    <location>
        <begin position="7"/>
        <end position="146"/>
    </location>
</feature>
<organism evidence="2 3">
    <name type="scientific">Flavobacterium franklandianum</name>
    <dbReference type="NCBI Taxonomy" id="2594430"/>
    <lineage>
        <taxon>Bacteria</taxon>
        <taxon>Pseudomonadati</taxon>
        <taxon>Bacteroidota</taxon>
        <taxon>Flavobacteriia</taxon>
        <taxon>Flavobacteriales</taxon>
        <taxon>Flavobacteriaceae</taxon>
        <taxon>Flavobacterium</taxon>
    </lineage>
</organism>
<dbReference type="Proteomes" id="UP000318585">
    <property type="component" value="Unassembled WGS sequence"/>
</dbReference>
<keyword evidence="2" id="KW-0808">Transferase</keyword>
<dbReference type="InterPro" id="IPR000182">
    <property type="entry name" value="GNAT_dom"/>
</dbReference>
<evidence type="ECO:0000313" key="3">
    <source>
        <dbReference type="Proteomes" id="UP000318585"/>
    </source>
</evidence>
<keyword evidence="3" id="KW-1185">Reference proteome</keyword>